<name>A0A8S0WI17_CYCAE</name>
<sequence>MTTNASSIALSAMRCQPRRIPRCLCRAGYVFDVRSLNKLIMKLENRTMNHPHSSFPLQILYKHFREFENGDNIVECAHTGETGEQFVIATQGQHLPNGYLNMPEHDKPTFLEGEHEMNIRKRLERLGEY</sequence>
<protein>
    <submittedName>
        <fullName evidence="1">Uncharacterized protein</fullName>
    </submittedName>
</protein>
<dbReference type="Proteomes" id="UP000467700">
    <property type="component" value="Unassembled WGS sequence"/>
</dbReference>
<evidence type="ECO:0000313" key="2">
    <source>
        <dbReference type="Proteomes" id="UP000467700"/>
    </source>
</evidence>
<accession>A0A8S0WI17</accession>
<keyword evidence="2" id="KW-1185">Reference proteome</keyword>
<evidence type="ECO:0000313" key="1">
    <source>
        <dbReference type="EMBL" id="CAA7262763.1"/>
    </source>
</evidence>
<proteinExistence type="predicted"/>
<dbReference type="EMBL" id="CACVBS010000037">
    <property type="protein sequence ID" value="CAA7262763.1"/>
    <property type="molecule type" value="Genomic_DNA"/>
</dbReference>
<comment type="caution">
    <text evidence="1">The sequence shown here is derived from an EMBL/GenBank/DDBJ whole genome shotgun (WGS) entry which is preliminary data.</text>
</comment>
<reference evidence="1 2" key="1">
    <citation type="submission" date="2020-01" db="EMBL/GenBank/DDBJ databases">
        <authorList>
            <person name="Gupta K D."/>
        </authorList>
    </citation>
    <scope>NUCLEOTIDE SEQUENCE [LARGE SCALE GENOMIC DNA]</scope>
</reference>
<gene>
    <name evidence="1" type="ORF">AAE3_LOCUS5074</name>
</gene>
<dbReference type="OrthoDB" id="3227112at2759"/>
<organism evidence="1 2">
    <name type="scientific">Cyclocybe aegerita</name>
    <name type="common">Black poplar mushroom</name>
    <name type="synonym">Agrocybe aegerita</name>
    <dbReference type="NCBI Taxonomy" id="1973307"/>
    <lineage>
        <taxon>Eukaryota</taxon>
        <taxon>Fungi</taxon>
        <taxon>Dikarya</taxon>
        <taxon>Basidiomycota</taxon>
        <taxon>Agaricomycotina</taxon>
        <taxon>Agaricomycetes</taxon>
        <taxon>Agaricomycetidae</taxon>
        <taxon>Agaricales</taxon>
        <taxon>Agaricineae</taxon>
        <taxon>Bolbitiaceae</taxon>
        <taxon>Cyclocybe</taxon>
    </lineage>
</organism>
<dbReference type="AlphaFoldDB" id="A0A8S0WI17"/>